<feature type="region of interest" description="Disordered" evidence="2">
    <location>
        <begin position="1117"/>
        <end position="1145"/>
    </location>
</feature>
<dbReference type="InterPro" id="IPR051944">
    <property type="entry name" value="BEACH_domain_protein"/>
</dbReference>
<dbReference type="PaxDb" id="8022-A0A060Y9C2"/>
<sequence>LKYTKSLPFLFRLTVRSGLLAEVLSDGGLLELLLGELRRRAKILRKARGAGPQDQSAVEDIERALTTSMLTVVAALTLRSIRNTVSVRDLGMVPYIKIFLDEEQYRGPTLSILEQLSEINPDEFMSTAIGALCSSTQQELGLKQDLLQSVLKVLERPNSWGAFRRARGFTGLLSLVVDMEGALSDSTQGGVWGAKEQQGILDLLFLTLHTLALAVHVHPVNSHQFQAEGFYERLAEALLRLGCFQTEGWEATERMEGHAGETEDNHSLGRSFHQFLELSETPVLTSLSSTSKPPLPPPLQTCIRLLSYLDQLATGTYAALKMTAGHTQGGGERLQTVPPTQQTLQTPEDELPGGSRPAGHSVAVVCSETNYRFTCDQTILYPGALRVIMTLLPHVFTAEDPQLSVEVQYSVAHHLQVMVTSEKNRQIVCKGGLVSTLLTHCRSILLRPDHPLYLPDTRILEKISSHSISHIDLRRFLCLCDPLMCQANKIAATSAPESNTQCPFSPSNGHSPEKADSLTDSETTTRSIMKRSFSLLSSSPPIGSPVGQPLPLHQIISLVSMTSPRSFRPHRVSTSPAFVEFDMTESGYGCLFLPSLATVKGVNADSIPTGGIGGDCRGFPPAAGLSYSCWFLISRFSSACDSHPIWLLSVVRHMSRAEQQYVCLSVSISASDGCLVISTEEEPFTFLDMMEPEVRTPSSLPGSLRFKCSSQLTPGQWHHLAIVMAKDVKKSCKVTAHLNGKLVGAAKMLYIQPFPGQYISMEPTAVIDVCAFIGTPSIWKQHASLVWRVGPTYLFEEVLSPGAVGVIYNQGTAYLGNYLALRNTGSGPDPLPFRLLPEERISFGINPAVATLTTVAEIRESYNEVDCRLIAKEMGITSRDDSTPVFLSQNISHHLTGTARTIGAALVGHFGVRTFAPSSAGDSFLYLGGPAVILSMVAMAADDGALYAAVKVLLSVLETSPAMEREMTRINGYKLLAFLLKIKSSVLSSRTFQLVLSLSGSVDHLGSGAACLHNRPAFNALLCDLEVWKNTAESLDLSVLNHFAEILTSSSGDHGNAKVMHNLGLVPKLLFLLADPMVTPRKVKVATCIITCLLREHFTSTDIRRLGLFLVYTVPPPSVSESSGLSDTLDEETKGTAPQLYSSPA</sequence>
<organism evidence="4 5">
    <name type="scientific">Oncorhynchus mykiss</name>
    <name type="common">Rainbow trout</name>
    <name type="synonym">Salmo gairdneri</name>
    <dbReference type="NCBI Taxonomy" id="8022"/>
    <lineage>
        <taxon>Eukaryota</taxon>
        <taxon>Metazoa</taxon>
        <taxon>Chordata</taxon>
        <taxon>Craniata</taxon>
        <taxon>Vertebrata</taxon>
        <taxon>Euteleostomi</taxon>
        <taxon>Actinopterygii</taxon>
        <taxon>Neopterygii</taxon>
        <taxon>Teleostei</taxon>
        <taxon>Protacanthopterygii</taxon>
        <taxon>Salmoniformes</taxon>
        <taxon>Salmonidae</taxon>
        <taxon>Salmoninae</taxon>
        <taxon>Oncorhynchus</taxon>
    </lineage>
</organism>
<accession>A0A060Y9C2</accession>
<name>A0A060Y9C2_ONCMY</name>
<protein>
    <recommendedName>
        <fullName evidence="3">Alfy-like armadillo-like repeat domain-containing protein</fullName>
    </recommendedName>
</protein>
<dbReference type="InterPro" id="IPR013320">
    <property type="entry name" value="ConA-like_dom_sf"/>
</dbReference>
<feature type="non-terminal residue" evidence="4">
    <location>
        <position position="1"/>
    </location>
</feature>
<feature type="compositionally biased region" description="Polar residues" evidence="2">
    <location>
        <begin position="496"/>
        <end position="510"/>
    </location>
</feature>
<keyword evidence="1" id="KW-0853">WD repeat</keyword>
<evidence type="ECO:0000256" key="2">
    <source>
        <dbReference type="SAM" id="MobiDB-lite"/>
    </source>
</evidence>
<feature type="compositionally biased region" description="Low complexity" evidence="2">
    <location>
        <begin position="334"/>
        <end position="346"/>
    </location>
</feature>
<evidence type="ECO:0000256" key="1">
    <source>
        <dbReference type="ARBA" id="ARBA00022574"/>
    </source>
</evidence>
<reference evidence="4" key="1">
    <citation type="journal article" date="2014" name="Nat. Commun.">
        <title>The rainbow trout genome provides novel insights into evolution after whole-genome duplication in vertebrates.</title>
        <authorList>
            <person name="Berthelot C."/>
            <person name="Brunet F."/>
            <person name="Chalopin D."/>
            <person name="Juanchich A."/>
            <person name="Bernard M."/>
            <person name="Noel B."/>
            <person name="Bento P."/>
            <person name="Da Silva C."/>
            <person name="Labadie K."/>
            <person name="Alberti A."/>
            <person name="Aury J.M."/>
            <person name="Louis A."/>
            <person name="Dehais P."/>
            <person name="Bardou P."/>
            <person name="Montfort J."/>
            <person name="Klopp C."/>
            <person name="Cabau C."/>
            <person name="Gaspin C."/>
            <person name="Thorgaard G.H."/>
            <person name="Boussaha M."/>
            <person name="Quillet E."/>
            <person name="Guyomard R."/>
            <person name="Galiana D."/>
            <person name="Bobe J."/>
            <person name="Volff J.N."/>
            <person name="Genet C."/>
            <person name="Wincker P."/>
            <person name="Jaillon O."/>
            <person name="Roest Crollius H."/>
            <person name="Guiguen Y."/>
        </authorList>
    </citation>
    <scope>NUCLEOTIDE SEQUENCE [LARGE SCALE GENOMIC DNA]</scope>
</reference>
<dbReference type="PANTHER" id="PTHR46108:SF3">
    <property type="entry name" value="WD REPEAT- AND FYVE DOMAIN-CONTAINING PROTEIN 4"/>
    <property type="match status" value="1"/>
</dbReference>
<evidence type="ECO:0000313" key="5">
    <source>
        <dbReference type="Proteomes" id="UP000193380"/>
    </source>
</evidence>
<gene>
    <name evidence="4" type="ORF">GSONMT00041696001</name>
</gene>
<dbReference type="SUPFAM" id="SSF49899">
    <property type="entry name" value="Concanavalin A-like lectins/glucanases"/>
    <property type="match status" value="1"/>
</dbReference>
<dbReference type="Proteomes" id="UP000193380">
    <property type="component" value="Unassembled WGS sequence"/>
</dbReference>
<dbReference type="PANTHER" id="PTHR46108">
    <property type="entry name" value="BLUE CHEESE"/>
    <property type="match status" value="1"/>
</dbReference>
<reference evidence="4" key="2">
    <citation type="submission" date="2014-03" db="EMBL/GenBank/DDBJ databases">
        <authorList>
            <person name="Genoscope - CEA"/>
        </authorList>
    </citation>
    <scope>NUCLEOTIDE SEQUENCE</scope>
</reference>
<proteinExistence type="predicted"/>
<feature type="region of interest" description="Disordered" evidence="2">
    <location>
        <begin position="496"/>
        <end position="523"/>
    </location>
</feature>
<dbReference type="AlphaFoldDB" id="A0A060Y9C2"/>
<feature type="region of interest" description="Disordered" evidence="2">
    <location>
        <begin position="327"/>
        <end position="357"/>
    </location>
</feature>
<dbReference type="InterPro" id="IPR056252">
    <property type="entry name" value="Alfy-like_Arm-like"/>
</dbReference>
<feature type="domain" description="Alfy-like armadillo-like repeat" evidence="3">
    <location>
        <begin position="140"/>
        <end position="246"/>
    </location>
</feature>
<dbReference type="Pfam" id="PF23295">
    <property type="entry name" value="Arm_4"/>
    <property type="match status" value="1"/>
</dbReference>
<evidence type="ECO:0000313" key="4">
    <source>
        <dbReference type="EMBL" id="CDQ88316.1"/>
    </source>
</evidence>
<dbReference type="GO" id="GO:0019882">
    <property type="term" value="P:antigen processing and presentation"/>
    <property type="evidence" value="ECO:0007669"/>
    <property type="project" value="TreeGrafter"/>
</dbReference>
<dbReference type="EMBL" id="FR908529">
    <property type="protein sequence ID" value="CDQ88316.1"/>
    <property type="molecule type" value="Genomic_DNA"/>
</dbReference>
<evidence type="ECO:0000259" key="3">
    <source>
        <dbReference type="Pfam" id="PF23295"/>
    </source>
</evidence>
<dbReference type="STRING" id="8022.A0A060Y9C2"/>